<dbReference type="PANTHER" id="PTHR43003">
    <property type="entry name" value="DNA-3-METHYLADENINE GLYCOSYLASE"/>
    <property type="match status" value="1"/>
</dbReference>
<dbReference type="EnsemblPlants" id="Kaladp0048s0344.1.v1.1">
    <property type="protein sequence ID" value="Kaladp0048s0344.1.v1.1.CDS.1"/>
    <property type="gene ID" value="Kaladp0048s0344.v1.1"/>
</dbReference>
<dbReference type="GO" id="GO:0008725">
    <property type="term" value="F:DNA-3-methyladenine glycosylase activity"/>
    <property type="evidence" value="ECO:0007669"/>
    <property type="project" value="TreeGrafter"/>
</dbReference>
<evidence type="ECO:0000256" key="3">
    <source>
        <dbReference type="SAM" id="SignalP"/>
    </source>
</evidence>
<evidence type="ECO:0000313" key="5">
    <source>
        <dbReference type="Proteomes" id="UP000594263"/>
    </source>
</evidence>
<dbReference type="Gramene" id="Kaladp0048s0344.1.v1.1">
    <property type="protein sequence ID" value="Kaladp0048s0344.1.v1.1.CDS.1"/>
    <property type="gene ID" value="Kaladp0048s0344.v1.1"/>
</dbReference>
<dbReference type="GO" id="GO:0043916">
    <property type="term" value="F:DNA-7-methylguanine glycosylase activity"/>
    <property type="evidence" value="ECO:0007669"/>
    <property type="project" value="TreeGrafter"/>
</dbReference>
<proteinExistence type="predicted"/>
<keyword evidence="1" id="KW-0227">DNA damage</keyword>
<keyword evidence="5" id="KW-1185">Reference proteome</keyword>
<protein>
    <submittedName>
        <fullName evidence="4">Uncharacterized protein</fullName>
    </submittedName>
</protein>
<feature type="chain" id="PRO_5029634976" evidence="3">
    <location>
        <begin position="24"/>
        <end position="58"/>
    </location>
</feature>
<dbReference type="GO" id="GO:0032993">
    <property type="term" value="C:protein-DNA complex"/>
    <property type="evidence" value="ECO:0007669"/>
    <property type="project" value="TreeGrafter"/>
</dbReference>
<organism evidence="4 5">
    <name type="scientific">Kalanchoe fedtschenkoi</name>
    <name type="common">Lavender scallops</name>
    <name type="synonym">South American air plant</name>
    <dbReference type="NCBI Taxonomy" id="63787"/>
    <lineage>
        <taxon>Eukaryota</taxon>
        <taxon>Viridiplantae</taxon>
        <taxon>Streptophyta</taxon>
        <taxon>Embryophyta</taxon>
        <taxon>Tracheophyta</taxon>
        <taxon>Spermatophyta</taxon>
        <taxon>Magnoliopsida</taxon>
        <taxon>eudicotyledons</taxon>
        <taxon>Gunneridae</taxon>
        <taxon>Pentapetalae</taxon>
        <taxon>Saxifragales</taxon>
        <taxon>Crassulaceae</taxon>
        <taxon>Kalanchoe</taxon>
    </lineage>
</organism>
<name>A0A7N0TXZ1_KALFE</name>
<evidence type="ECO:0000256" key="1">
    <source>
        <dbReference type="ARBA" id="ARBA00022763"/>
    </source>
</evidence>
<keyword evidence="2" id="KW-0234">DNA repair</keyword>
<dbReference type="GO" id="GO:0006307">
    <property type="term" value="P:DNA alkylation repair"/>
    <property type="evidence" value="ECO:0007669"/>
    <property type="project" value="TreeGrafter"/>
</dbReference>
<dbReference type="Proteomes" id="UP000594263">
    <property type="component" value="Unplaced"/>
</dbReference>
<dbReference type="GO" id="GO:0005634">
    <property type="term" value="C:nucleus"/>
    <property type="evidence" value="ECO:0007669"/>
    <property type="project" value="TreeGrafter"/>
</dbReference>
<accession>A0A7N0TXZ1</accession>
<dbReference type="GO" id="GO:0032131">
    <property type="term" value="F:alkylated DNA binding"/>
    <property type="evidence" value="ECO:0007669"/>
    <property type="project" value="TreeGrafter"/>
</dbReference>
<dbReference type="AlphaFoldDB" id="A0A7N0TXZ1"/>
<evidence type="ECO:0000256" key="2">
    <source>
        <dbReference type="ARBA" id="ARBA00023204"/>
    </source>
</evidence>
<dbReference type="GO" id="GO:0006285">
    <property type="term" value="P:base-excision repair, AP site formation"/>
    <property type="evidence" value="ECO:0007669"/>
    <property type="project" value="TreeGrafter"/>
</dbReference>
<evidence type="ECO:0000313" key="4">
    <source>
        <dbReference type="EnsemblPlants" id="Kaladp0048s0344.1.v1.1.CDS.1"/>
    </source>
</evidence>
<sequence length="58" mass="6810">MELGRGWFICFMIFSLHRLDVLPVNDLGVRKDVQHLYGLEGLPRPLQMNQLCVNWRAI</sequence>
<keyword evidence="3" id="KW-0732">Signal</keyword>
<dbReference type="PANTHER" id="PTHR43003:SF5">
    <property type="entry name" value="DNA-3-METHYLADENINE GLYCOSYLASE"/>
    <property type="match status" value="1"/>
</dbReference>
<feature type="signal peptide" evidence="3">
    <location>
        <begin position="1"/>
        <end position="23"/>
    </location>
</feature>
<dbReference type="InterPro" id="IPR051912">
    <property type="entry name" value="Alkylbase_DNA_Glycosylase/TA"/>
</dbReference>
<dbReference type="Gene3D" id="1.10.1670.40">
    <property type="match status" value="1"/>
</dbReference>
<reference evidence="4" key="1">
    <citation type="submission" date="2021-01" db="UniProtKB">
        <authorList>
            <consortium name="EnsemblPlants"/>
        </authorList>
    </citation>
    <scope>IDENTIFICATION</scope>
</reference>